<accession>A0A0J5ZG38</accession>
<dbReference type="Pfam" id="PF00072">
    <property type="entry name" value="Response_reg"/>
    <property type="match status" value="1"/>
</dbReference>
<dbReference type="InterPro" id="IPR039420">
    <property type="entry name" value="WalR-like"/>
</dbReference>
<feature type="domain" description="HTH luxR-type" evidence="4">
    <location>
        <begin position="146"/>
        <end position="211"/>
    </location>
</feature>
<dbReference type="CDD" id="cd17535">
    <property type="entry name" value="REC_NarL-like"/>
    <property type="match status" value="1"/>
</dbReference>
<evidence type="ECO:0000256" key="2">
    <source>
        <dbReference type="ARBA" id="ARBA00023125"/>
    </source>
</evidence>
<gene>
    <name evidence="6" type="ORF">VL15_28030</name>
</gene>
<dbReference type="SMART" id="SM00448">
    <property type="entry name" value="REC"/>
    <property type="match status" value="1"/>
</dbReference>
<dbReference type="CDD" id="cd06170">
    <property type="entry name" value="LuxR_C_like"/>
    <property type="match status" value="1"/>
</dbReference>
<dbReference type="RefSeq" id="WP_048249941.1">
    <property type="nucleotide sequence ID" value="NZ_LDWR01000050.1"/>
</dbReference>
<dbReference type="GO" id="GO:0006355">
    <property type="term" value="P:regulation of DNA-templated transcription"/>
    <property type="evidence" value="ECO:0007669"/>
    <property type="project" value="InterPro"/>
</dbReference>
<feature type="domain" description="Response regulatory" evidence="5">
    <location>
        <begin position="2"/>
        <end position="119"/>
    </location>
</feature>
<dbReference type="PRINTS" id="PR00038">
    <property type="entry name" value="HTHLUXR"/>
</dbReference>
<evidence type="ECO:0000256" key="1">
    <source>
        <dbReference type="ARBA" id="ARBA00022553"/>
    </source>
</evidence>
<evidence type="ECO:0000313" key="6">
    <source>
        <dbReference type="EMBL" id="KML49316.1"/>
    </source>
</evidence>
<comment type="caution">
    <text evidence="6">The sequence shown here is derived from an EMBL/GenBank/DDBJ whole genome shotgun (WGS) entry which is preliminary data.</text>
</comment>
<dbReference type="GO" id="GO:0003677">
    <property type="term" value="F:DNA binding"/>
    <property type="evidence" value="ECO:0007669"/>
    <property type="project" value="UniProtKB-KW"/>
</dbReference>
<dbReference type="Pfam" id="PF00196">
    <property type="entry name" value="GerE"/>
    <property type="match status" value="1"/>
</dbReference>
<sequence>MKILIVDDHAILRDGVEMLLRQENSDTVVVQAGNADDAVRMLDQHTDLDAIVLDLKLHGMNGLEALAVFARMRPGLPVIVLSSSEDLSAVRNAFAQGAMGYVPKSAGPRTLLSAIRIALNGERYVPPLLLDEHAAPHPDGATSPPPALRDSTLTQRQVEVLRYLAEGVPNKIIADKLGLSEKTVKAHITAIFKALNVINRTQAAAAGRKAGLI</sequence>
<protein>
    <submittedName>
        <fullName evidence="6">LuxR family transcriptional regulator</fullName>
    </submittedName>
</protein>
<evidence type="ECO:0000313" key="7">
    <source>
        <dbReference type="Proteomes" id="UP000036338"/>
    </source>
</evidence>
<dbReference type="EMBL" id="LDWR01000050">
    <property type="protein sequence ID" value="KML49316.1"/>
    <property type="molecule type" value="Genomic_DNA"/>
</dbReference>
<dbReference type="Proteomes" id="UP000036338">
    <property type="component" value="Unassembled WGS sequence"/>
</dbReference>
<proteinExistence type="predicted"/>
<dbReference type="PATRIC" id="fig|292.27.peg.6177"/>
<evidence type="ECO:0000259" key="4">
    <source>
        <dbReference type="PROSITE" id="PS50043"/>
    </source>
</evidence>
<feature type="modified residue" description="4-aspartylphosphate" evidence="3">
    <location>
        <position position="54"/>
    </location>
</feature>
<dbReference type="AlphaFoldDB" id="A0A0J5ZG38"/>
<reference evidence="6 7" key="1">
    <citation type="submission" date="2015-05" db="EMBL/GenBank/DDBJ databases">
        <title>Draft genome of Burkholderia cepacia LK29.</title>
        <authorList>
            <person name="Chan X.Y."/>
        </authorList>
    </citation>
    <scope>NUCLEOTIDE SEQUENCE [LARGE SCALE GENOMIC DNA]</scope>
    <source>
        <strain evidence="6 7">LK29</strain>
    </source>
</reference>
<dbReference type="InterPro" id="IPR016032">
    <property type="entry name" value="Sig_transdc_resp-reg_C-effctor"/>
</dbReference>
<dbReference type="InterPro" id="IPR058245">
    <property type="entry name" value="NreC/VraR/RcsB-like_REC"/>
</dbReference>
<dbReference type="PROSITE" id="PS50110">
    <property type="entry name" value="RESPONSE_REGULATORY"/>
    <property type="match status" value="1"/>
</dbReference>
<keyword evidence="1 3" id="KW-0597">Phosphoprotein</keyword>
<dbReference type="GO" id="GO:0000160">
    <property type="term" value="P:phosphorelay signal transduction system"/>
    <property type="evidence" value="ECO:0007669"/>
    <property type="project" value="InterPro"/>
</dbReference>
<evidence type="ECO:0000259" key="5">
    <source>
        <dbReference type="PROSITE" id="PS50110"/>
    </source>
</evidence>
<organism evidence="6 7">
    <name type="scientific">Burkholderia cepacia</name>
    <name type="common">Pseudomonas cepacia</name>
    <dbReference type="NCBI Taxonomy" id="292"/>
    <lineage>
        <taxon>Bacteria</taxon>
        <taxon>Pseudomonadati</taxon>
        <taxon>Pseudomonadota</taxon>
        <taxon>Betaproteobacteria</taxon>
        <taxon>Burkholderiales</taxon>
        <taxon>Burkholderiaceae</taxon>
        <taxon>Burkholderia</taxon>
        <taxon>Burkholderia cepacia complex</taxon>
    </lineage>
</organism>
<keyword evidence="2" id="KW-0238">DNA-binding</keyword>
<dbReference type="SMART" id="SM00421">
    <property type="entry name" value="HTH_LUXR"/>
    <property type="match status" value="1"/>
</dbReference>
<dbReference type="Gene3D" id="3.40.50.2300">
    <property type="match status" value="1"/>
</dbReference>
<dbReference type="InterPro" id="IPR011006">
    <property type="entry name" value="CheY-like_superfamily"/>
</dbReference>
<dbReference type="SUPFAM" id="SSF52172">
    <property type="entry name" value="CheY-like"/>
    <property type="match status" value="1"/>
</dbReference>
<dbReference type="PANTHER" id="PTHR43214">
    <property type="entry name" value="TWO-COMPONENT RESPONSE REGULATOR"/>
    <property type="match status" value="1"/>
</dbReference>
<dbReference type="PANTHER" id="PTHR43214:SF42">
    <property type="entry name" value="TRANSCRIPTIONAL REGULATORY PROTEIN DESR"/>
    <property type="match status" value="1"/>
</dbReference>
<dbReference type="InterPro" id="IPR001789">
    <property type="entry name" value="Sig_transdc_resp-reg_receiver"/>
</dbReference>
<name>A0A0J5ZG38_BURCE</name>
<dbReference type="InterPro" id="IPR000792">
    <property type="entry name" value="Tscrpt_reg_LuxR_C"/>
</dbReference>
<evidence type="ECO:0000256" key="3">
    <source>
        <dbReference type="PROSITE-ProRule" id="PRU00169"/>
    </source>
</evidence>
<dbReference type="PROSITE" id="PS50043">
    <property type="entry name" value="HTH_LUXR_2"/>
    <property type="match status" value="1"/>
</dbReference>
<dbReference type="SUPFAM" id="SSF46894">
    <property type="entry name" value="C-terminal effector domain of the bipartite response regulators"/>
    <property type="match status" value="1"/>
</dbReference>